<evidence type="ECO:0000313" key="4">
    <source>
        <dbReference type="Proteomes" id="UP000595897"/>
    </source>
</evidence>
<feature type="transmembrane region" description="Helical" evidence="1">
    <location>
        <begin position="136"/>
        <end position="153"/>
    </location>
</feature>
<dbReference type="AlphaFoldDB" id="A0A7R7IF83"/>
<dbReference type="Pfam" id="PF01757">
    <property type="entry name" value="Acyl_transf_3"/>
    <property type="match status" value="1"/>
</dbReference>
<reference evidence="3 4" key="1">
    <citation type="submission" date="2020-11" db="EMBL/GenBank/DDBJ databases">
        <title>Draft genome sequencing of a Lachnospiraceae strain isolated from anoxic soil subjected to BSD treatment.</title>
        <authorList>
            <person name="Uek A."/>
            <person name="Tonouchi A."/>
        </authorList>
    </citation>
    <scope>NUCLEOTIDE SEQUENCE [LARGE SCALE GENOMIC DNA]</scope>
    <source>
        <strain evidence="3 4">TB5</strain>
    </source>
</reference>
<feature type="domain" description="Acyltransferase 3" evidence="2">
    <location>
        <begin position="14"/>
        <end position="319"/>
    </location>
</feature>
<sequence>MEFNAPVEKKRIAKWDNLKALLIFTIVIGHMADYYTDNSVDMRRVFLFIYTFHMPAFLFISGLFSKKNIDEKRYSNIFSYLILYYVIKILIFVTRRMINGEGDWSLLEEDGSPWYAFALFAYCFMTIFMKKLEKKYAMMIAIIAGCLVNYDSSIRDFLVLARILVFYPFFLAGYYMNPKKIVEKLDKNYIKIVGFISFIALAFIVIVKVELLYDLRPLLTGRNPYSEMEIFTQFDAMLRLGYYALVFVLVFLIIALVPKRKLLITKWGKNSISIYAIHRCIIYILFDGLGGMVLFKKIYPEHPDWLIIPTALLITILLSPDFIAKGLHYVIKPKLVEDVEKN</sequence>
<proteinExistence type="predicted"/>
<feature type="transmembrane region" description="Helical" evidence="1">
    <location>
        <begin position="305"/>
        <end position="324"/>
    </location>
</feature>
<feature type="transmembrane region" description="Helical" evidence="1">
    <location>
        <begin position="77"/>
        <end position="93"/>
    </location>
</feature>
<feature type="transmembrane region" description="Helical" evidence="1">
    <location>
        <begin position="113"/>
        <end position="129"/>
    </location>
</feature>
<feature type="transmembrane region" description="Helical" evidence="1">
    <location>
        <begin position="240"/>
        <end position="259"/>
    </location>
</feature>
<evidence type="ECO:0000256" key="1">
    <source>
        <dbReference type="SAM" id="Phobius"/>
    </source>
</evidence>
<keyword evidence="1" id="KW-0472">Membrane</keyword>
<gene>
    <name evidence="3" type="ORF">bsdtb5_42090</name>
</gene>
<dbReference type="RefSeq" id="WP_271713915.1">
    <property type="nucleotide sequence ID" value="NZ_AP024169.1"/>
</dbReference>
<name>A0A7R7IF83_9FIRM</name>
<dbReference type="GO" id="GO:0016747">
    <property type="term" value="F:acyltransferase activity, transferring groups other than amino-acyl groups"/>
    <property type="evidence" value="ECO:0007669"/>
    <property type="project" value="InterPro"/>
</dbReference>
<dbReference type="InterPro" id="IPR052734">
    <property type="entry name" value="Nod_factor_acetyltransferase"/>
</dbReference>
<dbReference type="PANTHER" id="PTHR37312">
    <property type="entry name" value="MEMBRANE-BOUND ACYLTRANSFERASE YKRP-RELATED"/>
    <property type="match status" value="1"/>
</dbReference>
<dbReference type="EMBL" id="AP024169">
    <property type="protein sequence ID" value="BCN32914.1"/>
    <property type="molecule type" value="Genomic_DNA"/>
</dbReference>
<dbReference type="Proteomes" id="UP000595897">
    <property type="component" value="Chromosome"/>
</dbReference>
<feature type="transmembrane region" description="Helical" evidence="1">
    <location>
        <begin position="18"/>
        <end position="35"/>
    </location>
</feature>
<dbReference type="PANTHER" id="PTHR37312:SF1">
    <property type="entry name" value="MEMBRANE-BOUND ACYLTRANSFERASE YKRP-RELATED"/>
    <property type="match status" value="1"/>
</dbReference>
<accession>A0A7R7IF83</accession>
<evidence type="ECO:0000313" key="3">
    <source>
        <dbReference type="EMBL" id="BCN32914.1"/>
    </source>
</evidence>
<keyword evidence="1" id="KW-1133">Transmembrane helix</keyword>
<feature type="transmembrane region" description="Helical" evidence="1">
    <location>
        <begin position="159"/>
        <end position="177"/>
    </location>
</feature>
<dbReference type="KEGG" id="ahb:bsdtb5_42090"/>
<keyword evidence="1" id="KW-0812">Transmembrane</keyword>
<keyword evidence="3" id="KW-0808">Transferase</keyword>
<dbReference type="InterPro" id="IPR002656">
    <property type="entry name" value="Acyl_transf_3_dom"/>
</dbReference>
<organism evidence="3 4">
    <name type="scientific">Anaeromicropila herbilytica</name>
    <dbReference type="NCBI Taxonomy" id="2785025"/>
    <lineage>
        <taxon>Bacteria</taxon>
        <taxon>Bacillati</taxon>
        <taxon>Bacillota</taxon>
        <taxon>Clostridia</taxon>
        <taxon>Lachnospirales</taxon>
        <taxon>Lachnospiraceae</taxon>
        <taxon>Anaeromicropila</taxon>
    </lineage>
</organism>
<keyword evidence="4" id="KW-1185">Reference proteome</keyword>
<feature type="transmembrane region" description="Helical" evidence="1">
    <location>
        <begin position="189"/>
        <end position="209"/>
    </location>
</feature>
<feature type="transmembrane region" description="Helical" evidence="1">
    <location>
        <begin position="47"/>
        <end position="65"/>
    </location>
</feature>
<protein>
    <submittedName>
        <fullName evidence="3">Acyltransferase</fullName>
    </submittedName>
</protein>
<keyword evidence="3" id="KW-0012">Acyltransferase</keyword>
<evidence type="ECO:0000259" key="2">
    <source>
        <dbReference type="Pfam" id="PF01757"/>
    </source>
</evidence>